<feature type="transmembrane region" description="Helical" evidence="1">
    <location>
        <begin position="101"/>
        <end position="122"/>
    </location>
</feature>
<gene>
    <name evidence="2" type="ORF">BN1804_00752</name>
    <name evidence="3" type="ORF">BN1804_02753</name>
</gene>
<organism evidence="2 4">
    <name type="scientific">Proteus penneri</name>
    <dbReference type="NCBI Taxonomy" id="102862"/>
    <lineage>
        <taxon>Bacteria</taxon>
        <taxon>Pseudomonadati</taxon>
        <taxon>Pseudomonadota</taxon>
        <taxon>Gammaproteobacteria</taxon>
        <taxon>Enterobacterales</taxon>
        <taxon>Morganellaceae</taxon>
        <taxon>Proteus</taxon>
    </lineage>
</organism>
<proteinExistence type="predicted"/>
<accession>A0A0G4Q3A6</accession>
<name>A0A0G4Q3A6_9GAMM</name>
<keyword evidence="1" id="KW-0812">Transmembrane</keyword>
<dbReference type="EMBL" id="CVRY01000005">
    <property type="protein sequence ID" value="CRL63949.1"/>
    <property type="molecule type" value="Genomic_DNA"/>
</dbReference>
<reference evidence="4" key="2">
    <citation type="submission" date="2015-06" db="EMBL/GenBank/DDBJ databases">
        <authorList>
            <person name="Urmite Genomes"/>
        </authorList>
    </citation>
    <scope>NUCLEOTIDE SEQUENCE [LARGE SCALE GENOMIC DNA]</scope>
    <source>
        <strain evidence="4">CSUR P1867</strain>
    </source>
</reference>
<evidence type="ECO:0000256" key="1">
    <source>
        <dbReference type="SAM" id="Phobius"/>
    </source>
</evidence>
<dbReference type="RefSeq" id="WP_072063031.1">
    <property type="nucleotide sequence ID" value="NZ_CVRY01000002.1"/>
</dbReference>
<sequence>MAERYNLYEDILYFLISKEKIKPKELLLSFNIDINEANAIFLSMIKNGLATATLGDDSEIIYHIKTKNLEKFLFEKGKLPIEINDNKIISQEGKVEPINNYIYLFVFILIAGPLFYLFLTYFSGDEKKGIDYCNSEERAYLASNSIIKRTLKSPTTAKFPHYSEVDIAIAGKCSFQIDSYVDSQNGFGAMIRSYYVTVVTYDEKTESYIQKSLKFK</sequence>
<evidence type="ECO:0000313" key="4">
    <source>
        <dbReference type="Proteomes" id="UP000183920"/>
    </source>
</evidence>
<evidence type="ECO:0000313" key="2">
    <source>
        <dbReference type="EMBL" id="CRL60104.1"/>
    </source>
</evidence>
<keyword evidence="1" id="KW-1133">Transmembrane helix</keyword>
<keyword evidence="1" id="KW-0472">Membrane</keyword>
<dbReference type="AlphaFoldDB" id="A0A0G4Q3A6"/>
<protein>
    <submittedName>
        <fullName evidence="2">Uncharacterized protein</fullName>
    </submittedName>
</protein>
<dbReference type="EMBL" id="CVRY01000002">
    <property type="protein sequence ID" value="CRL60104.1"/>
    <property type="molecule type" value="Genomic_DNA"/>
</dbReference>
<dbReference type="Proteomes" id="UP000183920">
    <property type="component" value="Unassembled WGS sequence"/>
</dbReference>
<evidence type="ECO:0000313" key="3">
    <source>
        <dbReference type="EMBL" id="CRL63949.1"/>
    </source>
</evidence>
<reference evidence="2" key="1">
    <citation type="submission" date="2015-06" db="EMBL/GenBank/DDBJ databases">
        <authorList>
            <person name="Urmite Genomes Urmite Genomes"/>
        </authorList>
    </citation>
    <scope>NUCLEOTIDE SEQUENCE [LARGE SCALE GENOMIC DNA]</scope>
    <source>
        <strain evidence="2">CSUR P1867</strain>
    </source>
</reference>